<gene>
    <name evidence="1" type="ORF">CSKR_108857</name>
</gene>
<comment type="caution">
    <text evidence="1">The sequence shown here is derived from an EMBL/GenBank/DDBJ whole genome shotgun (WGS) entry which is preliminary data.</text>
</comment>
<dbReference type="AlphaFoldDB" id="A0A419PP19"/>
<dbReference type="Proteomes" id="UP000286415">
    <property type="component" value="Unassembled WGS sequence"/>
</dbReference>
<reference evidence="1 2" key="2">
    <citation type="journal article" date="2021" name="Genomics">
        <title>High-quality reference genome for Clonorchis sinensis.</title>
        <authorList>
            <person name="Young N.D."/>
            <person name="Stroehlein A.J."/>
            <person name="Kinkar L."/>
            <person name="Wang T."/>
            <person name="Sohn W.M."/>
            <person name="Chang B.C.H."/>
            <person name="Kaur P."/>
            <person name="Weisz D."/>
            <person name="Dudchenko O."/>
            <person name="Aiden E.L."/>
            <person name="Korhonen P.K."/>
            <person name="Gasser R.B."/>
        </authorList>
    </citation>
    <scope>NUCLEOTIDE SEQUENCE [LARGE SCALE GENOMIC DNA]</scope>
    <source>
        <strain evidence="1">Cs-k2</strain>
    </source>
</reference>
<evidence type="ECO:0000313" key="1">
    <source>
        <dbReference type="EMBL" id="KAG5443427.1"/>
    </source>
</evidence>
<keyword evidence="2" id="KW-1185">Reference proteome</keyword>
<dbReference type="EMBL" id="NIRI02000056">
    <property type="protein sequence ID" value="KAG5443427.1"/>
    <property type="molecule type" value="Genomic_DNA"/>
</dbReference>
<reference evidence="1 2" key="1">
    <citation type="journal article" date="2018" name="Biotechnol. Adv.">
        <title>Improved genomic resources and new bioinformatic workflow for the carcinogenic parasite Clonorchis sinensis: Biotechnological implications.</title>
        <authorList>
            <person name="Wang D."/>
            <person name="Korhonen P.K."/>
            <person name="Gasser R.B."/>
            <person name="Young N.D."/>
        </authorList>
    </citation>
    <scope>NUCLEOTIDE SEQUENCE [LARGE SCALE GENOMIC DNA]</scope>
    <source>
        <strain evidence="1">Cs-k2</strain>
    </source>
</reference>
<accession>A0A419PP19</accession>
<organism evidence="1 2">
    <name type="scientific">Clonorchis sinensis</name>
    <name type="common">Chinese liver fluke</name>
    <dbReference type="NCBI Taxonomy" id="79923"/>
    <lineage>
        <taxon>Eukaryota</taxon>
        <taxon>Metazoa</taxon>
        <taxon>Spiralia</taxon>
        <taxon>Lophotrochozoa</taxon>
        <taxon>Platyhelminthes</taxon>
        <taxon>Trematoda</taxon>
        <taxon>Digenea</taxon>
        <taxon>Opisthorchiida</taxon>
        <taxon>Opisthorchiata</taxon>
        <taxon>Opisthorchiidae</taxon>
        <taxon>Clonorchis</taxon>
    </lineage>
</organism>
<evidence type="ECO:0000313" key="2">
    <source>
        <dbReference type="Proteomes" id="UP000286415"/>
    </source>
</evidence>
<protein>
    <submittedName>
        <fullName evidence="1">Uncharacterized protein</fullName>
    </submittedName>
</protein>
<sequence>MAWQLDTEWVDICPAFVNCEEMNIPSAKHDTHPTEFFVLLRFLTKFSRVIASGCNLDCLTIHVLGPAVYSCQCVVMCDVRTHLVKFTPSNQNNVGFSSLIFV</sequence>
<proteinExistence type="predicted"/>
<dbReference type="InParanoid" id="A0A419PP19"/>
<name>A0A419PP19_CLOSI</name>